<dbReference type="GO" id="GO:0030674">
    <property type="term" value="F:protein-macromolecule adaptor activity"/>
    <property type="evidence" value="ECO:0007669"/>
    <property type="project" value="TreeGrafter"/>
</dbReference>
<comment type="similarity">
    <text evidence="5">Belongs to the WD repeat cdt2 family.</text>
</comment>
<protein>
    <submittedName>
        <fullName evidence="8">WD40 repeat-like protein</fullName>
    </submittedName>
</protein>
<comment type="pathway">
    <text evidence="1">Protein modification; protein ubiquitination.</text>
</comment>
<dbReference type="GO" id="GO:0043161">
    <property type="term" value="P:proteasome-mediated ubiquitin-dependent protein catabolic process"/>
    <property type="evidence" value="ECO:0007669"/>
    <property type="project" value="TreeGrafter"/>
</dbReference>
<dbReference type="Proteomes" id="UP000799429">
    <property type="component" value="Unassembled WGS sequence"/>
</dbReference>
<dbReference type="InterPro" id="IPR019775">
    <property type="entry name" value="WD40_repeat_CS"/>
</dbReference>
<dbReference type="InterPro" id="IPR051865">
    <property type="entry name" value="WD-repeat_CDT2_adapter"/>
</dbReference>
<feature type="compositionally biased region" description="Acidic residues" evidence="7">
    <location>
        <begin position="155"/>
        <end position="172"/>
    </location>
</feature>
<dbReference type="PROSITE" id="PS50082">
    <property type="entry name" value="WD_REPEATS_2"/>
    <property type="match status" value="2"/>
</dbReference>
<feature type="compositionally biased region" description="Polar residues" evidence="7">
    <location>
        <begin position="605"/>
        <end position="633"/>
    </location>
</feature>
<evidence type="ECO:0000256" key="5">
    <source>
        <dbReference type="ARBA" id="ARBA00038344"/>
    </source>
</evidence>
<dbReference type="SMART" id="SM00320">
    <property type="entry name" value="WD40"/>
    <property type="match status" value="5"/>
</dbReference>
<dbReference type="AlphaFoldDB" id="A0A9P4VNX0"/>
<dbReference type="PANTHER" id="PTHR22852:SF0">
    <property type="entry name" value="DENTICLELESS PROTEIN HOMOLOG"/>
    <property type="match status" value="1"/>
</dbReference>
<dbReference type="InterPro" id="IPR015943">
    <property type="entry name" value="WD40/YVTN_repeat-like_dom_sf"/>
</dbReference>
<keyword evidence="3" id="KW-0677">Repeat</keyword>
<evidence type="ECO:0000256" key="3">
    <source>
        <dbReference type="ARBA" id="ARBA00022737"/>
    </source>
</evidence>
<feature type="region of interest" description="Disordered" evidence="7">
    <location>
        <begin position="1"/>
        <end position="172"/>
    </location>
</feature>
<feature type="repeat" description="WD" evidence="6">
    <location>
        <begin position="319"/>
        <end position="354"/>
    </location>
</feature>
<sequence length="719" mass="79100">MDDNIPSSPPQVLASSQENAISNSHLSSPMAPPSTTYGRKLRKPPPITPKRFNKFFTPRNSLTGMVSSRSTGRSGRQLRDITQRAVNRRNSRRGSSTQSKTLFVDVEEKENTRTPDTGSARKRRKLADPESSPMQPSPSKKARPRSSSAVSVLEPDIDLMSDDELPNPSVEEEYPQPIRRLKSSGTNSRILQRSFGGRLGIDRGMRVDHCLDWSSQVSDFYTCPEDNHQFTHPALPFCTTSCNTNSLVAIGDEEGGVRLVETARDGLSQFGKAHVSFRPHSNAVMDLAFSSDDILLATASGDQTAHVIDMSTQKPIYLMAGHVSSVKQVLFQPGNDSIIATSSRDGAVHLWDLRCSGVEGPIREWYHGPCNTELADHKVTYANPVNSIIGAHTYRPPTLPQNNSQLRDAVSKIETSSRVGDVSITALSFLPSSRSHLLLTASEASTTVKLWDIRARCTRRGQPIALSTTRQPESHSKHRHFGINSLTLSSDGARFYALSRDSTVYAYSTNHLILGHAPELSSPTARRQRYGSEGKEGLGPIYGFRHPMLHATTFYVKASLRRVEADRPELLAVGSSDGCAVVFPTDEAFLNSKNRKSLLDAMPTSPMTPLASSQQSIPSTSRPNPRRTQSSNLFSSRLVDTIPIYEHGAPLVRGHAKEVTSVCWTHNGDLVTVGDDFVGRCWRENQGRARDLRVSGEAEGKRWGCGWADVEGEDVEDDM</sequence>
<feature type="region of interest" description="Disordered" evidence="7">
    <location>
        <begin position="600"/>
        <end position="633"/>
    </location>
</feature>
<dbReference type="PANTHER" id="PTHR22852">
    <property type="entry name" value="LETHAL 2 DENTICLELESS PROTEIN RETINOIC ACID-REGULATED NUCLEAR MATRIX-ASSOCIATED PROTEIN"/>
    <property type="match status" value="1"/>
</dbReference>
<evidence type="ECO:0000256" key="1">
    <source>
        <dbReference type="ARBA" id="ARBA00004906"/>
    </source>
</evidence>
<evidence type="ECO:0000256" key="2">
    <source>
        <dbReference type="ARBA" id="ARBA00022574"/>
    </source>
</evidence>
<dbReference type="OrthoDB" id="2096344at2759"/>
<evidence type="ECO:0000256" key="6">
    <source>
        <dbReference type="PROSITE-ProRule" id="PRU00221"/>
    </source>
</evidence>
<feature type="compositionally biased region" description="Polar residues" evidence="7">
    <location>
        <begin position="13"/>
        <end position="37"/>
    </location>
</feature>
<feature type="repeat" description="WD" evidence="6">
    <location>
        <begin position="277"/>
        <end position="318"/>
    </location>
</feature>
<evidence type="ECO:0000256" key="7">
    <source>
        <dbReference type="SAM" id="MobiDB-lite"/>
    </source>
</evidence>
<comment type="caution">
    <text evidence="8">The sequence shown here is derived from an EMBL/GenBank/DDBJ whole genome shotgun (WGS) entry which is preliminary data.</text>
</comment>
<reference evidence="8" key="1">
    <citation type="journal article" date="2020" name="Stud. Mycol.">
        <title>101 Dothideomycetes genomes: a test case for predicting lifestyles and emergence of pathogens.</title>
        <authorList>
            <person name="Haridas S."/>
            <person name="Albert R."/>
            <person name="Binder M."/>
            <person name="Bloem J."/>
            <person name="Labutti K."/>
            <person name="Salamov A."/>
            <person name="Andreopoulos B."/>
            <person name="Baker S."/>
            <person name="Barry K."/>
            <person name="Bills G."/>
            <person name="Bluhm B."/>
            <person name="Cannon C."/>
            <person name="Castanera R."/>
            <person name="Culley D."/>
            <person name="Daum C."/>
            <person name="Ezra D."/>
            <person name="Gonzalez J."/>
            <person name="Henrissat B."/>
            <person name="Kuo A."/>
            <person name="Liang C."/>
            <person name="Lipzen A."/>
            <person name="Lutzoni F."/>
            <person name="Magnuson J."/>
            <person name="Mondo S."/>
            <person name="Nolan M."/>
            <person name="Ohm R."/>
            <person name="Pangilinan J."/>
            <person name="Park H.-J."/>
            <person name="Ramirez L."/>
            <person name="Alfaro M."/>
            <person name="Sun H."/>
            <person name="Tritt A."/>
            <person name="Yoshinaga Y."/>
            <person name="Zwiers L.-H."/>
            <person name="Turgeon B."/>
            <person name="Goodwin S."/>
            <person name="Spatafora J."/>
            <person name="Crous P."/>
            <person name="Grigoriev I."/>
        </authorList>
    </citation>
    <scope>NUCLEOTIDE SEQUENCE</scope>
    <source>
        <strain evidence="8">CBS 101060</strain>
    </source>
</reference>
<dbReference type="InterPro" id="IPR036322">
    <property type="entry name" value="WD40_repeat_dom_sf"/>
</dbReference>
<keyword evidence="9" id="KW-1185">Reference proteome</keyword>
<name>A0A9P4VNX0_9PEZI</name>
<evidence type="ECO:0000256" key="4">
    <source>
        <dbReference type="ARBA" id="ARBA00022786"/>
    </source>
</evidence>
<keyword evidence="2 6" id="KW-0853">WD repeat</keyword>
<dbReference type="Gene3D" id="2.130.10.10">
    <property type="entry name" value="YVTN repeat-like/Quinoprotein amine dehydrogenase"/>
    <property type="match status" value="3"/>
</dbReference>
<dbReference type="PROSITE" id="PS00678">
    <property type="entry name" value="WD_REPEATS_1"/>
    <property type="match status" value="1"/>
</dbReference>
<dbReference type="EMBL" id="MU006097">
    <property type="protein sequence ID" value="KAF2838153.1"/>
    <property type="molecule type" value="Genomic_DNA"/>
</dbReference>
<proteinExistence type="inferred from homology"/>
<evidence type="ECO:0000313" key="9">
    <source>
        <dbReference type="Proteomes" id="UP000799429"/>
    </source>
</evidence>
<dbReference type="Pfam" id="PF00400">
    <property type="entry name" value="WD40"/>
    <property type="match status" value="3"/>
</dbReference>
<keyword evidence="4" id="KW-0833">Ubl conjugation pathway</keyword>
<dbReference type="GO" id="GO:0005634">
    <property type="term" value="C:nucleus"/>
    <property type="evidence" value="ECO:0007669"/>
    <property type="project" value="TreeGrafter"/>
</dbReference>
<evidence type="ECO:0000313" key="8">
    <source>
        <dbReference type="EMBL" id="KAF2838153.1"/>
    </source>
</evidence>
<dbReference type="PROSITE" id="PS50294">
    <property type="entry name" value="WD_REPEATS_REGION"/>
    <property type="match status" value="1"/>
</dbReference>
<feature type="compositionally biased region" description="Polar residues" evidence="7">
    <location>
        <begin position="58"/>
        <end position="74"/>
    </location>
</feature>
<dbReference type="InterPro" id="IPR001680">
    <property type="entry name" value="WD40_rpt"/>
</dbReference>
<organism evidence="8 9">
    <name type="scientific">Patellaria atrata CBS 101060</name>
    <dbReference type="NCBI Taxonomy" id="1346257"/>
    <lineage>
        <taxon>Eukaryota</taxon>
        <taxon>Fungi</taxon>
        <taxon>Dikarya</taxon>
        <taxon>Ascomycota</taxon>
        <taxon>Pezizomycotina</taxon>
        <taxon>Dothideomycetes</taxon>
        <taxon>Dothideomycetes incertae sedis</taxon>
        <taxon>Patellariales</taxon>
        <taxon>Patellariaceae</taxon>
        <taxon>Patellaria</taxon>
    </lineage>
</organism>
<accession>A0A9P4VNX0</accession>
<dbReference type="SUPFAM" id="SSF50978">
    <property type="entry name" value="WD40 repeat-like"/>
    <property type="match status" value="1"/>
</dbReference>
<gene>
    <name evidence="8" type="ORF">M501DRAFT_993019</name>
</gene>